<reference evidence="1 2" key="1">
    <citation type="submission" date="2015-05" db="EMBL/GenBank/DDBJ databases">
        <title>Genome sequence of Mycobacterium haemophilum.</title>
        <authorList>
            <person name="Greninger A.L."/>
            <person name="Cunningham G."/>
            <person name="Miller S."/>
        </authorList>
    </citation>
    <scope>NUCLEOTIDE SEQUENCE [LARGE SCALE GENOMIC DNA]</scope>
    <source>
        <strain evidence="2">UC1</strain>
    </source>
</reference>
<dbReference type="OrthoDB" id="7945729at2"/>
<accession>A0A0I9TUI4</accession>
<name>A0A0I9TUI4_9MYCO</name>
<protein>
    <submittedName>
        <fullName evidence="1">Uncharacterized protein</fullName>
    </submittedName>
</protein>
<evidence type="ECO:0000313" key="2">
    <source>
        <dbReference type="Proteomes" id="UP000036334"/>
    </source>
</evidence>
<dbReference type="Proteomes" id="UP000036334">
    <property type="component" value="Unassembled WGS sequence"/>
</dbReference>
<evidence type="ECO:0000313" key="1">
    <source>
        <dbReference type="EMBL" id="KLO38945.1"/>
    </source>
</evidence>
<sequence>MIDDQGSYPLIAPKDFDAPSVFRPENLLRESRRQKSLPAQSVPAVCVLDPDGDIVRHLARTGTGSRHLGWACYHTDMWVTRVNNPCLAMNLALNRGVLPGGLPWRRLRCAPR</sequence>
<keyword evidence="2" id="KW-1185">Reference proteome</keyword>
<comment type="caution">
    <text evidence="1">The sequence shown here is derived from an EMBL/GenBank/DDBJ whole genome shotgun (WGS) entry which is preliminary data.</text>
</comment>
<dbReference type="PATRIC" id="fig|29311.18.peg.164"/>
<gene>
    <name evidence="1" type="ORF">ABH38_00770</name>
</gene>
<dbReference type="EMBL" id="LDPR01000001">
    <property type="protein sequence ID" value="KLO38945.1"/>
    <property type="molecule type" value="Genomic_DNA"/>
</dbReference>
<proteinExistence type="predicted"/>
<dbReference type="AlphaFoldDB" id="A0A0I9TUI4"/>
<organism evidence="1 2">
    <name type="scientific">Mycobacterium haemophilum</name>
    <dbReference type="NCBI Taxonomy" id="29311"/>
    <lineage>
        <taxon>Bacteria</taxon>
        <taxon>Bacillati</taxon>
        <taxon>Actinomycetota</taxon>
        <taxon>Actinomycetes</taxon>
        <taxon>Mycobacteriales</taxon>
        <taxon>Mycobacteriaceae</taxon>
        <taxon>Mycobacterium</taxon>
    </lineage>
</organism>
<dbReference type="RefSeq" id="WP_047313141.1">
    <property type="nucleotide sequence ID" value="NZ_LDPQ01000001.1"/>
</dbReference>